<name>A0ABX3PGP6_9HYPH</name>
<comment type="similarity">
    <text evidence="2">Belongs to the binding-protein-dependent transport system permease family. FecCD subfamily.</text>
</comment>
<dbReference type="EMBL" id="MSPX01000003">
    <property type="protein sequence ID" value="OQP87552.1"/>
    <property type="molecule type" value="Genomic_DNA"/>
</dbReference>
<keyword evidence="5 8" id="KW-0812">Transmembrane</keyword>
<sequence length="341" mass="34607">MPRPGSGAADRLRFSILCLTLALLLAALFAASLALGDVPVSWRALAAVLGGGSDVSPDARMIVVDLRLPRVLLGALVGMALAIAGTISIAIMRNPLAEPGVLGINGGAAVGAMVVIVALRDPPVFLLQASGFVGALVLAAAVYLLSWRGGTASLRIVLIGVGLSALTGAVTSLLAATGDLAAVQRAMIWLAGSVYDASLLKVERLLSWLILPAALTLALARELDLIAFGDGTAKSLGQPVERVRALMILLCTVISGAAVAVSGLIGFVGLLAPHIARRLAGPAHLRILPVAALVGACLVTAADLLGRLVIAPGQVPAGIVTGLLGAPFFIYLLWGRRHGKG</sequence>
<feature type="transmembrane region" description="Helical" evidence="8">
    <location>
        <begin position="283"/>
        <end position="302"/>
    </location>
</feature>
<evidence type="ECO:0000256" key="5">
    <source>
        <dbReference type="ARBA" id="ARBA00022692"/>
    </source>
</evidence>
<dbReference type="Pfam" id="PF01032">
    <property type="entry name" value="FecCD"/>
    <property type="match status" value="1"/>
</dbReference>
<feature type="transmembrane region" description="Helical" evidence="8">
    <location>
        <begin position="125"/>
        <end position="145"/>
    </location>
</feature>
<evidence type="ECO:0000313" key="10">
    <source>
        <dbReference type="Proteomes" id="UP000192652"/>
    </source>
</evidence>
<dbReference type="Gene3D" id="1.10.3470.10">
    <property type="entry name" value="ABC transporter involved in vitamin B12 uptake, BtuC"/>
    <property type="match status" value="1"/>
</dbReference>
<keyword evidence="3" id="KW-0813">Transport</keyword>
<protein>
    <submittedName>
        <fullName evidence="9">Iron ABC transporter permease</fullName>
    </submittedName>
</protein>
<evidence type="ECO:0000256" key="7">
    <source>
        <dbReference type="ARBA" id="ARBA00023136"/>
    </source>
</evidence>
<evidence type="ECO:0000256" key="6">
    <source>
        <dbReference type="ARBA" id="ARBA00022989"/>
    </source>
</evidence>
<evidence type="ECO:0000256" key="1">
    <source>
        <dbReference type="ARBA" id="ARBA00004651"/>
    </source>
</evidence>
<keyword evidence="10" id="KW-1185">Reference proteome</keyword>
<gene>
    <name evidence="9" type="ORF">BTR14_05790</name>
</gene>
<evidence type="ECO:0000256" key="4">
    <source>
        <dbReference type="ARBA" id="ARBA00022475"/>
    </source>
</evidence>
<evidence type="ECO:0000256" key="3">
    <source>
        <dbReference type="ARBA" id="ARBA00022448"/>
    </source>
</evidence>
<keyword evidence="6 8" id="KW-1133">Transmembrane helix</keyword>
<proteinExistence type="inferred from homology"/>
<comment type="caution">
    <text evidence="9">The sequence shown here is derived from an EMBL/GenBank/DDBJ whole genome shotgun (WGS) entry which is preliminary data.</text>
</comment>
<evidence type="ECO:0000256" key="2">
    <source>
        <dbReference type="ARBA" id="ARBA00007935"/>
    </source>
</evidence>
<evidence type="ECO:0000256" key="8">
    <source>
        <dbReference type="SAM" id="Phobius"/>
    </source>
</evidence>
<reference evidence="9 10" key="1">
    <citation type="journal article" date="2017" name="Antonie Van Leeuwenhoek">
        <title>Rhizobium rhizosphaerae sp. nov., a novel species isolated from rice rhizosphere.</title>
        <authorList>
            <person name="Zhao J.J."/>
            <person name="Zhang J."/>
            <person name="Zhang R.J."/>
            <person name="Zhang C.W."/>
            <person name="Yin H.Q."/>
            <person name="Zhang X.X."/>
        </authorList>
    </citation>
    <scope>NUCLEOTIDE SEQUENCE [LARGE SCALE GENOMIC DNA]</scope>
    <source>
        <strain evidence="9 10">RD15</strain>
    </source>
</reference>
<feature type="transmembrane region" description="Helical" evidence="8">
    <location>
        <begin position="70"/>
        <end position="92"/>
    </location>
</feature>
<dbReference type="SUPFAM" id="SSF81345">
    <property type="entry name" value="ABC transporter involved in vitamin B12 uptake, BtuC"/>
    <property type="match status" value="1"/>
</dbReference>
<feature type="transmembrane region" description="Helical" evidence="8">
    <location>
        <begin position="157"/>
        <end position="176"/>
    </location>
</feature>
<comment type="subcellular location">
    <subcellularLocation>
        <location evidence="1">Cell membrane</location>
        <topology evidence="1">Multi-pass membrane protein</topology>
    </subcellularLocation>
</comment>
<evidence type="ECO:0000313" key="9">
    <source>
        <dbReference type="EMBL" id="OQP87552.1"/>
    </source>
</evidence>
<dbReference type="PANTHER" id="PTHR30472:SF24">
    <property type="entry name" value="FERRIC ENTEROBACTIN TRANSPORT SYSTEM PERMEASE PROTEIN FEPG"/>
    <property type="match status" value="1"/>
</dbReference>
<accession>A0ABX3PGP6</accession>
<dbReference type="PANTHER" id="PTHR30472">
    <property type="entry name" value="FERRIC ENTEROBACTIN TRANSPORT SYSTEM PERMEASE PROTEIN"/>
    <property type="match status" value="1"/>
</dbReference>
<keyword evidence="7 8" id="KW-0472">Membrane</keyword>
<keyword evidence="4" id="KW-1003">Cell membrane</keyword>
<dbReference type="CDD" id="cd06550">
    <property type="entry name" value="TM_ABC_iron-siderophores_like"/>
    <property type="match status" value="1"/>
</dbReference>
<organism evidence="9 10">
    <name type="scientific">Xaviernesmea rhizosphaerae</name>
    <dbReference type="NCBI Taxonomy" id="1672749"/>
    <lineage>
        <taxon>Bacteria</taxon>
        <taxon>Pseudomonadati</taxon>
        <taxon>Pseudomonadota</taxon>
        <taxon>Alphaproteobacteria</taxon>
        <taxon>Hyphomicrobiales</taxon>
        <taxon>Rhizobiaceae</taxon>
        <taxon>Rhizobium/Agrobacterium group</taxon>
        <taxon>Xaviernesmea</taxon>
    </lineage>
</organism>
<dbReference type="InterPro" id="IPR037294">
    <property type="entry name" value="ABC_BtuC-like"/>
</dbReference>
<dbReference type="InterPro" id="IPR000522">
    <property type="entry name" value="ABC_transptr_permease_BtuC"/>
</dbReference>
<dbReference type="Proteomes" id="UP000192652">
    <property type="component" value="Unassembled WGS sequence"/>
</dbReference>
<feature type="transmembrane region" description="Helical" evidence="8">
    <location>
        <begin position="99"/>
        <end position="119"/>
    </location>
</feature>
<feature type="transmembrane region" description="Helical" evidence="8">
    <location>
        <begin position="314"/>
        <end position="334"/>
    </location>
</feature>
<feature type="transmembrane region" description="Helical" evidence="8">
    <location>
        <begin position="243"/>
        <end position="271"/>
    </location>
</feature>